<reference evidence="2 3" key="1">
    <citation type="submission" date="2018-08" db="EMBL/GenBank/DDBJ databases">
        <title>Genome and evolution of the arbuscular mycorrhizal fungus Diversispora epigaea (formerly Glomus versiforme) and its bacterial endosymbionts.</title>
        <authorList>
            <person name="Sun X."/>
            <person name="Fei Z."/>
            <person name="Harrison M."/>
        </authorList>
    </citation>
    <scope>NUCLEOTIDE SEQUENCE [LARGE SCALE GENOMIC DNA]</scope>
    <source>
        <strain evidence="2 3">IT104</strain>
    </source>
</reference>
<accession>A0A397GKP6</accession>
<dbReference type="Proteomes" id="UP000266861">
    <property type="component" value="Unassembled WGS sequence"/>
</dbReference>
<gene>
    <name evidence="2" type="ORF">Glove_478g27</name>
</gene>
<sequence length="109" mass="12682">MLSPVTFHLITNLLHHSITIRDTSATISDLLRKRKRRKREGSGKRKGRRRKRIKGSDNYDDNNNNDETIFNFLTSSQIVCEGHPTKKFHKLLVESFLRSPEGNCLYLVN</sequence>
<organism evidence="2 3">
    <name type="scientific">Diversispora epigaea</name>
    <dbReference type="NCBI Taxonomy" id="1348612"/>
    <lineage>
        <taxon>Eukaryota</taxon>
        <taxon>Fungi</taxon>
        <taxon>Fungi incertae sedis</taxon>
        <taxon>Mucoromycota</taxon>
        <taxon>Glomeromycotina</taxon>
        <taxon>Glomeromycetes</taxon>
        <taxon>Diversisporales</taxon>
        <taxon>Diversisporaceae</taxon>
        <taxon>Diversispora</taxon>
    </lineage>
</organism>
<protein>
    <submittedName>
        <fullName evidence="2">Uncharacterized protein</fullName>
    </submittedName>
</protein>
<name>A0A397GKP6_9GLOM</name>
<keyword evidence="3" id="KW-1185">Reference proteome</keyword>
<feature type="region of interest" description="Disordered" evidence="1">
    <location>
        <begin position="31"/>
        <end position="65"/>
    </location>
</feature>
<evidence type="ECO:0000313" key="3">
    <source>
        <dbReference type="Proteomes" id="UP000266861"/>
    </source>
</evidence>
<feature type="compositionally biased region" description="Basic residues" evidence="1">
    <location>
        <begin position="32"/>
        <end position="53"/>
    </location>
</feature>
<proteinExistence type="predicted"/>
<evidence type="ECO:0000256" key="1">
    <source>
        <dbReference type="SAM" id="MobiDB-lite"/>
    </source>
</evidence>
<evidence type="ECO:0000313" key="2">
    <source>
        <dbReference type="EMBL" id="RHZ51455.1"/>
    </source>
</evidence>
<comment type="caution">
    <text evidence="2">The sequence shown here is derived from an EMBL/GenBank/DDBJ whole genome shotgun (WGS) entry which is preliminary data.</text>
</comment>
<dbReference type="OrthoDB" id="1600564at2759"/>
<dbReference type="EMBL" id="PQFF01000417">
    <property type="protein sequence ID" value="RHZ51455.1"/>
    <property type="molecule type" value="Genomic_DNA"/>
</dbReference>
<dbReference type="AlphaFoldDB" id="A0A397GKP6"/>